<dbReference type="Proteomes" id="UP000596205">
    <property type="component" value="Chromosome 2"/>
</dbReference>
<dbReference type="RefSeq" id="WP_124828343.1">
    <property type="nucleotide sequence ID" value="NZ_CADEPR010000001.1"/>
</dbReference>
<dbReference type="AlphaFoldDB" id="A0A7T6VJB6"/>
<organism evidence="2 3">
    <name type="scientific">Burkholderia anthina</name>
    <dbReference type="NCBI Taxonomy" id="179879"/>
    <lineage>
        <taxon>Bacteria</taxon>
        <taxon>Pseudomonadati</taxon>
        <taxon>Pseudomonadota</taxon>
        <taxon>Betaproteobacteria</taxon>
        <taxon>Burkholderiales</taxon>
        <taxon>Burkholderiaceae</taxon>
        <taxon>Burkholderia</taxon>
        <taxon>Burkholderia cepacia complex</taxon>
    </lineage>
</organism>
<dbReference type="KEGG" id="bann:JFN94_27290"/>
<protein>
    <recommendedName>
        <fullName evidence="4">Lipoprotein</fullName>
    </recommendedName>
</protein>
<gene>
    <name evidence="2" type="ORF">JFN94_27290</name>
</gene>
<accession>A0A7T6VJB6</accession>
<evidence type="ECO:0008006" key="4">
    <source>
        <dbReference type="Google" id="ProtNLM"/>
    </source>
</evidence>
<feature type="signal peptide" evidence="1">
    <location>
        <begin position="1"/>
        <end position="32"/>
    </location>
</feature>
<evidence type="ECO:0000256" key="1">
    <source>
        <dbReference type="SAM" id="SignalP"/>
    </source>
</evidence>
<dbReference type="EMBL" id="CP066770">
    <property type="protein sequence ID" value="QQK05014.1"/>
    <property type="molecule type" value="Genomic_DNA"/>
</dbReference>
<proteinExistence type="predicted"/>
<sequence length="301" mass="32625">MPTFNLSSQVKTMAFRSCFSALLLSLMSLSHASLGSPLQAGSGTATNPPSSQVWEAVENGTDYKIIKVSDERFLIAYGNNNNISGYISYDQRNGPIGTEYVPWASISSDVTIGIQGTSSQSIGVMLSIDGETTSFVARPYRPRHKVRDRIRPGKWSAIVSGTSMQILIAPNLVDVSIDIGKCRLNGKIKSSTQDKTTRLTLSPATMSCPTTIGHAFDAALLFSEDLAVVYTTERESINFIFVGPEAGENDLNTTPQPRHTSSCTHWRAMCREKCSATPLPTGNFGFKFWNCVNSCNALAGC</sequence>
<feature type="chain" id="PRO_5032556962" description="Lipoprotein" evidence="1">
    <location>
        <begin position="33"/>
        <end position="301"/>
    </location>
</feature>
<keyword evidence="1" id="KW-0732">Signal</keyword>
<evidence type="ECO:0000313" key="2">
    <source>
        <dbReference type="EMBL" id="QQK05014.1"/>
    </source>
</evidence>
<name>A0A7T6VJB6_9BURK</name>
<evidence type="ECO:0000313" key="3">
    <source>
        <dbReference type="Proteomes" id="UP000596205"/>
    </source>
</evidence>
<reference evidence="2 3" key="1">
    <citation type="submission" date="2020-12" db="EMBL/GenBank/DDBJ databases">
        <title>Complete genome sequence of Burkholderia anthina BJQ0011.</title>
        <authorList>
            <person name="Xu Y."/>
        </authorList>
    </citation>
    <scope>NUCLEOTIDE SEQUENCE [LARGE SCALE GENOMIC DNA]</scope>
    <source>
        <strain evidence="2 3">BJQ0011</strain>
    </source>
</reference>